<dbReference type="EMBL" id="JTDV01000001">
    <property type="protein sequence ID" value="KJD34335.1"/>
    <property type="molecule type" value="Genomic_DNA"/>
</dbReference>
<comment type="caution">
    <text evidence="1">The sequence shown here is derived from an EMBL/GenBank/DDBJ whole genome shotgun (WGS) entry which is preliminary data.</text>
</comment>
<dbReference type="STRING" id="1382798.PK35_00490"/>
<organism evidence="1 2">
    <name type="scientific">Neotamlana nanhaiensis</name>
    <dbReference type="NCBI Taxonomy" id="1382798"/>
    <lineage>
        <taxon>Bacteria</taxon>
        <taxon>Pseudomonadati</taxon>
        <taxon>Bacteroidota</taxon>
        <taxon>Flavobacteriia</taxon>
        <taxon>Flavobacteriales</taxon>
        <taxon>Flavobacteriaceae</taxon>
        <taxon>Neotamlana</taxon>
    </lineage>
</organism>
<dbReference type="SUPFAM" id="SSF141318">
    <property type="entry name" value="TM0957-like"/>
    <property type="match status" value="1"/>
</dbReference>
<reference evidence="1 2" key="1">
    <citation type="journal article" date="2015" name="Antonie Van Leeuwenhoek">
        <title>Tamlana nanhaiensis sp. nov., isolated from surface seawater collected from the South China Sea.</title>
        <authorList>
            <person name="Liu X."/>
            <person name="Lai Q."/>
            <person name="Du Y."/>
            <person name="Li G."/>
            <person name="Sun F."/>
            <person name="Shao Z."/>
        </authorList>
    </citation>
    <scope>NUCLEOTIDE SEQUENCE [LARGE SCALE GENOMIC DNA]</scope>
    <source>
        <strain evidence="1 2">FHC16</strain>
    </source>
</reference>
<dbReference type="RefSeq" id="WP_044624717.1">
    <property type="nucleotide sequence ID" value="NZ_JTDV01000001.1"/>
</dbReference>
<proteinExistence type="predicted"/>
<dbReference type="Pfam" id="PF10054">
    <property type="entry name" value="DUF2291"/>
    <property type="match status" value="1"/>
</dbReference>
<dbReference type="AlphaFoldDB" id="A0A0D7W5E7"/>
<evidence type="ECO:0008006" key="3">
    <source>
        <dbReference type="Google" id="ProtNLM"/>
    </source>
</evidence>
<accession>A0A0D7W5E7</accession>
<name>A0A0D7W5E7_9FLAO</name>
<dbReference type="Gene3D" id="2.40.50.420">
    <property type="entry name" value="Envelope glycoprotein gp160, DUF2291, alpha/beta domain"/>
    <property type="match status" value="1"/>
</dbReference>
<dbReference type="Proteomes" id="UP000032361">
    <property type="component" value="Unassembled WGS sequence"/>
</dbReference>
<evidence type="ECO:0000313" key="2">
    <source>
        <dbReference type="Proteomes" id="UP000032361"/>
    </source>
</evidence>
<gene>
    <name evidence="1" type="ORF">PK35_00490</name>
</gene>
<dbReference type="InterPro" id="IPR014582">
    <property type="entry name" value="UCP033535_lipo"/>
</dbReference>
<dbReference type="OrthoDB" id="1425705at2"/>
<dbReference type="PATRIC" id="fig|1382798.3.peg.101"/>
<sequence>MKKLIKYLAIVLFIAISLYNSIYIKDLDEIKAEKSKTSFNSKVFASEFIENKVSDLKAIEALGFLNEISKNVKSYSETHGNKLGISNDYYFIIYGNATVLTIEDEDVVVALAKSQQKLKIAIDFIFGNAIREGAKMANIGDYQNTMDYNNISVEINNLVRENIVPPFRRSVKIGDSIYFKGAVRVNVLKQKNDTLRVIPLQLNIKS</sequence>
<evidence type="ECO:0000313" key="1">
    <source>
        <dbReference type="EMBL" id="KJD34335.1"/>
    </source>
</evidence>
<dbReference type="Gene3D" id="1.10.10.1260">
    <property type="entry name" value="Envelope glycoprotein gp160, DUF2291, helical domain"/>
    <property type="match status" value="1"/>
</dbReference>
<dbReference type="InterPro" id="IPR036215">
    <property type="entry name" value="TM0957-like_sf"/>
</dbReference>
<protein>
    <recommendedName>
        <fullName evidence="3">Periplasmic lipoprotein</fullName>
    </recommendedName>
</protein>
<keyword evidence="2" id="KW-1185">Reference proteome</keyword>